<dbReference type="Proteomes" id="UP000708208">
    <property type="component" value="Unassembled WGS sequence"/>
</dbReference>
<dbReference type="PANTHER" id="PTHR12550">
    <property type="entry name" value="HEPATOMA-DERIVED GROWTH FACTOR-RELATED"/>
    <property type="match status" value="1"/>
</dbReference>
<accession>A0A8J2JUT1</accession>
<feature type="region of interest" description="Disordered" evidence="1">
    <location>
        <begin position="308"/>
        <end position="327"/>
    </location>
</feature>
<feature type="compositionally biased region" description="Basic and acidic residues" evidence="1">
    <location>
        <begin position="631"/>
        <end position="641"/>
    </location>
</feature>
<dbReference type="OrthoDB" id="62853at2759"/>
<dbReference type="PANTHER" id="PTHR12550:SF70">
    <property type="entry name" value="JIL-1 ANCHORING AND STABILIZING PROTEIN, ISOFORM A"/>
    <property type="match status" value="1"/>
</dbReference>
<dbReference type="InterPro" id="IPR000313">
    <property type="entry name" value="PWWP_dom"/>
</dbReference>
<name>A0A8J2JUT1_9HEXA</name>
<organism evidence="3 4">
    <name type="scientific">Allacma fusca</name>
    <dbReference type="NCBI Taxonomy" id="39272"/>
    <lineage>
        <taxon>Eukaryota</taxon>
        <taxon>Metazoa</taxon>
        <taxon>Ecdysozoa</taxon>
        <taxon>Arthropoda</taxon>
        <taxon>Hexapoda</taxon>
        <taxon>Collembola</taxon>
        <taxon>Symphypleona</taxon>
        <taxon>Sminthuridae</taxon>
        <taxon>Allacma</taxon>
    </lineage>
</organism>
<dbReference type="PROSITE" id="PS50812">
    <property type="entry name" value="PWWP"/>
    <property type="match status" value="1"/>
</dbReference>
<reference evidence="3" key="1">
    <citation type="submission" date="2021-06" db="EMBL/GenBank/DDBJ databases">
        <authorList>
            <person name="Hodson N. C."/>
            <person name="Mongue J. A."/>
            <person name="Jaron S. K."/>
        </authorList>
    </citation>
    <scope>NUCLEOTIDE SEQUENCE</scope>
</reference>
<evidence type="ECO:0000313" key="4">
    <source>
        <dbReference type="Proteomes" id="UP000708208"/>
    </source>
</evidence>
<proteinExistence type="predicted"/>
<dbReference type="EMBL" id="CAJVCH010087355">
    <property type="protein sequence ID" value="CAG7722220.1"/>
    <property type="molecule type" value="Genomic_DNA"/>
</dbReference>
<dbReference type="Pfam" id="PF00855">
    <property type="entry name" value="PWWP"/>
    <property type="match status" value="1"/>
</dbReference>
<feature type="domain" description="PWWP" evidence="2">
    <location>
        <begin position="55"/>
        <end position="108"/>
    </location>
</feature>
<feature type="region of interest" description="Disordered" evidence="1">
    <location>
        <begin position="592"/>
        <end position="655"/>
    </location>
</feature>
<feature type="non-terminal residue" evidence="3">
    <location>
        <position position="655"/>
    </location>
</feature>
<dbReference type="SMART" id="SM00293">
    <property type="entry name" value="PWWP"/>
    <property type="match status" value="1"/>
</dbReference>
<comment type="caution">
    <text evidence="3">The sequence shown here is derived from an EMBL/GenBank/DDBJ whole genome shotgun (WGS) entry which is preliminary data.</text>
</comment>
<gene>
    <name evidence="3" type="ORF">AFUS01_LOCUS11379</name>
</gene>
<evidence type="ECO:0000256" key="1">
    <source>
        <dbReference type="SAM" id="MobiDB-lite"/>
    </source>
</evidence>
<dbReference type="AlphaFoldDB" id="A0A8J2JUT1"/>
<evidence type="ECO:0000259" key="2">
    <source>
        <dbReference type="PROSITE" id="PS50812"/>
    </source>
</evidence>
<evidence type="ECO:0000313" key="3">
    <source>
        <dbReference type="EMBL" id="CAG7722220.1"/>
    </source>
</evidence>
<feature type="compositionally biased region" description="Polar residues" evidence="1">
    <location>
        <begin position="312"/>
        <end position="321"/>
    </location>
</feature>
<feature type="non-terminal residue" evidence="3">
    <location>
        <position position="1"/>
    </location>
</feature>
<protein>
    <recommendedName>
        <fullName evidence="2">PWWP domain-containing protein</fullName>
    </recommendedName>
</protein>
<sequence length="655" mass="72151">GDVQKHAFILRLQIEIERRFHLSCPSCGTLKIPVGYVTLKSKMGSTGAETDSYKVGDRIFAKIRGYPHWPAQVTERRSGPAEEYCVAFYGSHEIAYVKPNMMCLYNEESIKKYAVGYSTKKKSSRNSILTFQKAMEECAANINFIPVDVEDEIEEVLDWTSDSAAAVDPLATKEELKTSAEEIDRMPRRGRPSKAVALNNINVTNNNESSEYSNGDQLSHDFDSDTQLITTGSDSDVEIPIIVTNVESLSDKIHAEEIQNSSPSVEELESEEVTHQQNGLNMIVSRSGRKIKPKVYTDAVVESPMTDFLKSTKGSSKPSSQAKRKASFDEPVEVKKIALEKEILTMPVRKPRKSVSISIDSEDGNLAELSDDTPQIIKVKRGATKKRFLATAEESASISWKEEAMRPLQDKLIKSCKRLETFQLEVENMSQSVITTPVRDKLAAASVVPVDISTAPLSQPVISKSMGAIARIVAGDSNKKGKLGGSTAKKSVGTSTCELKEAFQPENLQVSTMCKAEDGVSSDPDKDEIGKELLEESAVTSVSTVPDLVLSQSDKKHDIDGLHLIQVTEKASVPAHTQTIVETTKRVTFGRTVTKDTKESNKPISSTPLSISKRKTPVTPSSIMKKARILSPEKKKEDTSKGRSHLQRRVEVPMR</sequence>
<keyword evidence="4" id="KW-1185">Reference proteome</keyword>